<proteinExistence type="predicted"/>
<accession>A0A4Q0P6V0</accession>
<keyword evidence="3" id="KW-1185">Reference proteome</keyword>
<reference evidence="2 3" key="1">
    <citation type="submission" date="2018-07" db="EMBL/GenBank/DDBJ databases">
        <title>Leeuwenhoekiella genomics.</title>
        <authorList>
            <person name="Tahon G."/>
            <person name="Willems A."/>
        </authorList>
    </citation>
    <scope>NUCLEOTIDE SEQUENCE [LARGE SCALE GENOMIC DNA]</scope>
    <source>
        <strain evidence="2 3">LMG 22550</strain>
    </source>
</reference>
<dbReference type="InterPro" id="IPR017508">
    <property type="entry name" value="HipA_N1"/>
</dbReference>
<evidence type="ECO:0000259" key="1">
    <source>
        <dbReference type="Pfam" id="PF13657"/>
    </source>
</evidence>
<dbReference type="EMBL" id="QOVM01000005">
    <property type="protein sequence ID" value="RXG21419.1"/>
    <property type="molecule type" value="Genomic_DNA"/>
</dbReference>
<name>A0A4Q0P6V0_9FLAO</name>
<dbReference type="OrthoDB" id="196808at2"/>
<feature type="domain" description="HipA N-terminal subdomain 1" evidence="1">
    <location>
        <begin position="16"/>
        <end position="74"/>
    </location>
</feature>
<comment type="caution">
    <text evidence="2">The sequence shown here is derived from an EMBL/GenBank/DDBJ whole genome shotgun (WGS) entry which is preliminary data.</text>
</comment>
<dbReference type="AlphaFoldDB" id="A0A4Q0P6V0"/>
<evidence type="ECO:0000313" key="3">
    <source>
        <dbReference type="Proteomes" id="UP000289238"/>
    </source>
</evidence>
<protein>
    <submittedName>
        <fullName evidence="2">HipA-like protein</fullName>
    </submittedName>
</protein>
<dbReference type="Proteomes" id="UP000289238">
    <property type="component" value="Unassembled WGS sequence"/>
</dbReference>
<sequence>MRMSRAFFKIEKAELIEQRSNRSFEFIYLENWLNTKDKIAISLMLPKSKQVYQSLYLFPFFNNVLPKGINKHGICKKMYNDKMIILGCCPTMH</sequence>
<dbReference type="NCBIfam" id="TIGR03071">
    <property type="entry name" value="couple_hipA"/>
    <property type="match status" value="1"/>
</dbReference>
<gene>
    <name evidence="2" type="ORF">DSM00_2259</name>
</gene>
<organism evidence="2 3">
    <name type="scientific">Leeuwenhoekiella aequorea</name>
    <dbReference type="NCBI Taxonomy" id="283736"/>
    <lineage>
        <taxon>Bacteria</taxon>
        <taxon>Pseudomonadati</taxon>
        <taxon>Bacteroidota</taxon>
        <taxon>Flavobacteriia</taxon>
        <taxon>Flavobacteriales</taxon>
        <taxon>Flavobacteriaceae</taxon>
        <taxon>Leeuwenhoekiella</taxon>
    </lineage>
</organism>
<evidence type="ECO:0000313" key="2">
    <source>
        <dbReference type="EMBL" id="RXG21419.1"/>
    </source>
</evidence>
<dbReference type="Pfam" id="PF13657">
    <property type="entry name" value="Couple_hipA"/>
    <property type="match status" value="1"/>
</dbReference>